<dbReference type="EMBL" id="NIZW01000002">
    <property type="protein sequence ID" value="PHQ36691.1"/>
    <property type="molecule type" value="Genomic_DNA"/>
</dbReference>
<name>A0A2G1WCG4_9BACT</name>
<comment type="caution">
    <text evidence="2">The sequence shown here is derived from an EMBL/GenBank/DDBJ whole genome shotgun (WGS) entry which is preliminary data.</text>
</comment>
<evidence type="ECO:0000313" key="3">
    <source>
        <dbReference type="Proteomes" id="UP000225740"/>
    </source>
</evidence>
<keyword evidence="3" id="KW-1185">Reference proteome</keyword>
<gene>
    <name evidence="2" type="ORF">CEE69_04910</name>
</gene>
<dbReference type="GeneID" id="90607577"/>
<dbReference type="RefSeq" id="WP_099259588.1">
    <property type="nucleotide sequence ID" value="NZ_NIZW01000002.1"/>
</dbReference>
<organism evidence="2 3">
    <name type="scientific">Rhodopirellula bahusiensis</name>
    <dbReference type="NCBI Taxonomy" id="2014065"/>
    <lineage>
        <taxon>Bacteria</taxon>
        <taxon>Pseudomonadati</taxon>
        <taxon>Planctomycetota</taxon>
        <taxon>Planctomycetia</taxon>
        <taxon>Pirellulales</taxon>
        <taxon>Pirellulaceae</taxon>
        <taxon>Rhodopirellula</taxon>
    </lineage>
</organism>
<feature type="region of interest" description="Disordered" evidence="1">
    <location>
        <begin position="99"/>
        <end position="119"/>
    </location>
</feature>
<accession>A0A2G1WCG4</accession>
<dbReference type="AlphaFoldDB" id="A0A2G1WCG4"/>
<proteinExistence type="predicted"/>
<protein>
    <submittedName>
        <fullName evidence="2">Uncharacterized protein</fullName>
    </submittedName>
</protein>
<dbReference type="Proteomes" id="UP000225740">
    <property type="component" value="Unassembled WGS sequence"/>
</dbReference>
<reference evidence="2 3" key="1">
    <citation type="submission" date="2017-06" db="EMBL/GenBank/DDBJ databases">
        <title>Description of Rhodopirellula bahusiensis sp. nov.</title>
        <authorList>
            <person name="Kizina J."/>
            <person name="Harder J."/>
        </authorList>
    </citation>
    <scope>NUCLEOTIDE SEQUENCE [LARGE SCALE GENOMIC DNA]</scope>
    <source>
        <strain evidence="2 3">SWK21</strain>
    </source>
</reference>
<evidence type="ECO:0000256" key="1">
    <source>
        <dbReference type="SAM" id="MobiDB-lite"/>
    </source>
</evidence>
<sequence>MKITQRPHSNDGANEKTVSEGCNRYWDRIRFWKGSSNFAIQSTLLFRCVGEPETTISTGTQYRFSVELELPELLAGLASVDPESLETAVGEMLELAARPFPADEPLEDEDSDKKMGRVSARDLSETICALVKGLERSQSGNEH</sequence>
<evidence type="ECO:0000313" key="2">
    <source>
        <dbReference type="EMBL" id="PHQ36691.1"/>
    </source>
</evidence>